<keyword evidence="2" id="KW-1185">Reference proteome</keyword>
<sequence>MLFWHSLFKAHPPRQGGATADREKNRFLTVPRPKTVEKAKTDETIKKRKSASTCLRNILYSFHRFLFHCSSELENRWPLSQFFIRGKSHMGRDQGNNLVVEVSECDVLTGNLMPRGACEMELRSESMERPRIGFPRDGKFRKPVITSYPHALHLFAMDGTCSN</sequence>
<evidence type="ECO:0000313" key="2">
    <source>
        <dbReference type="Proteomes" id="UP000499080"/>
    </source>
</evidence>
<dbReference type="AlphaFoldDB" id="A0A4Y2QG49"/>
<evidence type="ECO:0000313" key="1">
    <source>
        <dbReference type="EMBL" id="GBN61897.1"/>
    </source>
</evidence>
<name>A0A4Y2QG49_ARAVE</name>
<gene>
    <name evidence="1" type="ORF">AVEN_24504_1</name>
</gene>
<reference evidence="1 2" key="1">
    <citation type="journal article" date="2019" name="Sci. Rep.">
        <title>Orb-weaving spider Araneus ventricosus genome elucidates the spidroin gene catalogue.</title>
        <authorList>
            <person name="Kono N."/>
            <person name="Nakamura H."/>
            <person name="Ohtoshi R."/>
            <person name="Moran D.A.P."/>
            <person name="Shinohara A."/>
            <person name="Yoshida Y."/>
            <person name="Fujiwara M."/>
            <person name="Mori M."/>
            <person name="Tomita M."/>
            <person name="Arakawa K."/>
        </authorList>
    </citation>
    <scope>NUCLEOTIDE SEQUENCE [LARGE SCALE GENOMIC DNA]</scope>
</reference>
<proteinExistence type="predicted"/>
<organism evidence="1 2">
    <name type="scientific">Araneus ventricosus</name>
    <name type="common">Orbweaver spider</name>
    <name type="synonym">Epeira ventricosa</name>
    <dbReference type="NCBI Taxonomy" id="182803"/>
    <lineage>
        <taxon>Eukaryota</taxon>
        <taxon>Metazoa</taxon>
        <taxon>Ecdysozoa</taxon>
        <taxon>Arthropoda</taxon>
        <taxon>Chelicerata</taxon>
        <taxon>Arachnida</taxon>
        <taxon>Araneae</taxon>
        <taxon>Araneomorphae</taxon>
        <taxon>Entelegynae</taxon>
        <taxon>Araneoidea</taxon>
        <taxon>Araneidae</taxon>
        <taxon>Araneus</taxon>
    </lineage>
</organism>
<dbReference type="EMBL" id="BGPR01013716">
    <property type="protein sequence ID" value="GBN61897.1"/>
    <property type="molecule type" value="Genomic_DNA"/>
</dbReference>
<dbReference type="Proteomes" id="UP000499080">
    <property type="component" value="Unassembled WGS sequence"/>
</dbReference>
<protein>
    <submittedName>
        <fullName evidence="1">Uncharacterized protein</fullName>
    </submittedName>
</protein>
<accession>A0A4Y2QG49</accession>
<comment type="caution">
    <text evidence="1">The sequence shown here is derived from an EMBL/GenBank/DDBJ whole genome shotgun (WGS) entry which is preliminary data.</text>
</comment>